<feature type="region of interest" description="Disordered" evidence="1">
    <location>
        <begin position="64"/>
        <end position="110"/>
    </location>
</feature>
<keyword evidence="4" id="KW-1185">Reference proteome</keyword>
<name>A0A850QH17_9BURK</name>
<feature type="chain" id="PRO_5032478496" evidence="2">
    <location>
        <begin position="22"/>
        <end position="110"/>
    </location>
</feature>
<protein>
    <submittedName>
        <fullName evidence="3">Uncharacterized protein</fullName>
    </submittedName>
</protein>
<gene>
    <name evidence="3" type="ORF">HV832_13625</name>
</gene>
<sequence length="110" mass="11205">MAHLMSAAATLLLVGSGAVQAKLPEPSPEAKAKAEEAKAKAAWSDKVAAFQLCKAQDRVAAHYQKEKNSKPATVTTPACADPGPYVPPEAAAAPVPVTSASVPSSVAQKK</sequence>
<feature type="signal peptide" evidence="2">
    <location>
        <begin position="1"/>
        <end position="21"/>
    </location>
</feature>
<evidence type="ECO:0000256" key="2">
    <source>
        <dbReference type="SAM" id="SignalP"/>
    </source>
</evidence>
<evidence type="ECO:0000256" key="1">
    <source>
        <dbReference type="SAM" id="MobiDB-lite"/>
    </source>
</evidence>
<keyword evidence="2" id="KW-0732">Signal</keyword>
<evidence type="ECO:0000313" key="3">
    <source>
        <dbReference type="EMBL" id="NVO78871.1"/>
    </source>
</evidence>
<organism evidence="3 4">
    <name type="scientific">Undibacterium oligocarboniphilum</name>
    <dbReference type="NCBI Taxonomy" id="666702"/>
    <lineage>
        <taxon>Bacteria</taxon>
        <taxon>Pseudomonadati</taxon>
        <taxon>Pseudomonadota</taxon>
        <taxon>Betaproteobacteria</taxon>
        <taxon>Burkholderiales</taxon>
        <taxon>Oxalobacteraceae</taxon>
        <taxon>Undibacterium</taxon>
    </lineage>
</organism>
<proteinExistence type="predicted"/>
<dbReference type="Proteomes" id="UP000588051">
    <property type="component" value="Unassembled WGS sequence"/>
</dbReference>
<feature type="compositionally biased region" description="Low complexity" evidence="1">
    <location>
        <begin position="88"/>
        <end position="110"/>
    </location>
</feature>
<dbReference type="AlphaFoldDB" id="A0A850QH17"/>
<dbReference type="EMBL" id="JABXYJ010000007">
    <property type="protein sequence ID" value="NVO78871.1"/>
    <property type="molecule type" value="Genomic_DNA"/>
</dbReference>
<accession>A0A850QH17</accession>
<reference evidence="3 4" key="1">
    <citation type="submission" date="2020-06" db="EMBL/GenBank/DDBJ databases">
        <authorList>
            <person name="Qiu C."/>
            <person name="Liu Z."/>
        </authorList>
    </citation>
    <scope>NUCLEOTIDE SEQUENCE [LARGE SCALE GENOMIC DNA]</scope>
    <source>
        <strain evidence="3 4">EM 1</strain>
    </source>
</reference>
<comment type="caution">
    <text evidence="3">The sequence shown here is derived from an EMBL/GenBank/DDBJ whole genome shotgun (WGS) entry which is preliminary data.</text>
</comment>
<evidence type="ECO:0000313" key="4">
    <source>
        <dbReference type="Proteomes" id="UP000588051"/>
    </source>
</evidence>